<evidence type="ECO:0000256" key="2">
    <source>
        <dbReference type="HAMAP-Rule" id="MF_01477"/>
    </source>
</evidence>
<dbReference type="HAMAP" id="MF_01477">
    <property type="entry name" value="Iojap_RsfS"/>
    <property type="match status" value="1"/>
</dbReference>
<dbReference type="GO" id="GO:0017148">
    <property type="term" value="P:negative regulation of translation"/>
    <property type="evidence" value="ECO:0007669"/>
    <property type="project" value="UniProtKB-UniRule"/>
</dbReference>
<dbReference type="GO" id="GO:0043023">
    <property type="term" value="F:ribosomal large subunit binding"/>
    <property type="evidence" value="ECO:0007669"/>
    <property type="project" value="TreeGrafter"/>
</dbReference>
<comment type="subcellular location">
    <subcellularLocation>
        <location evidence="2">Cytoplasm</location>
    </subcellularLocation>
</comment>
<evidence type="ECO:0000313" key="4">
    <source>
        <dbReference type="Proteomes" id="UP000630660"/>
    </source>
</evidence>
<comment type="caution">
    <text evidence="3">The sequence shown here is derived from an EMBL/GenBank/DDBJ whole genome shotgun (WGS) entry which is preliminary data.</text>
</comment>
<dbReference type="Proteomes" id="UP000630660">
    <property type="component" value="Unassembled WGS sequence"/>
</dbReference>
<keyword evidence="2" id="KW-0963">Cytoplasm</keyword>
<comment type="subunit">
    <text evidence="2">Interacts with ribosomal protein uL14 (rplN).</text>
</comment>
<dbReference type="InterPro" id="IPR004394">
    <property type="entry name" value="Iojap/RsfS/C7orf30"/>
</dbReference>
<keyword evidence="2" id="KW-0678">Repressor</keyword>
<reference evidence="3" key="1">
    <citation type="submission" date="2019-11" db="EMBL/GenBank/DDBJ databases">
        <title>Microbial mats filling the niche in hypersaline microbial mats.</title>
        <authorList>
            <person name="Wong H.L."/>
            <person name="Macleod F.I."/>
            <person name="White R.A. III"/>
            <person name="Burns B.P."/>
        </authorList>
    </citation>
    <scope>NUCLEOTIDE SEQUENCE</scope>
    <source>
        <strain evidence="3">Bin_327</strain>
    </source>
</reference>
<comment type="function">
    <text evidence="2">Functions as a ribosomal silencing factor. Interacts with ribosomal protein uL14 (rplN), blocking formation of intersubunit bridge B8. Prevents association of the 30S and 50S ribosomal subunits and the formation of functional ribosomes, thus repressing translation.</text>
</comment>
<sequence length="103" mass="11826">MARVLKDKKAENIRIINVKGLSTVTEFFVFATATSTVHNRALAEEVRLKGRGEWELHHIEGVEGGDWILIDFVEVIVHLFLTETRDFYGLEQLWGDGKEVQWA</sequence>
<dbReference type="GO" id="GO:0042256">
    <property type="term" value="P:cytosolic ribosome assembly"/>
    <property type="evidence" value="ECO:0007669"/>
    <property type="project" value="UniProtKB-UniRule"/>
</dbReference>
<protein>
    <recommendedName>
        <fullName evidence="2">Ribosomal silencing factor RsfS</fullName>
    </recommendedName>
</protein>
<evidence type="ECO:0000313" key="3">
    <source>
        <dbReference type="EMBL" id="MBD3365627.1"/>
    </source>
</evidence>
<dbReference type="NCBIfam" id="TIGR00090">
    <property type="entry name" value="rsfS_iojap_ybeB"/>
    <property type="match status" value="1"/>
</dbReference>
<evidence type="ECO:0000256" key="1">
    <source>
        <dbReference type="ARBA" id="ARBA00010574"/>
    </source>
</evidence>
<dbReference type="PANTHER" id="PTHR21043:SF0">
    <property type="entry name" value="MITOCHONDRIAL ASSEMBLY OF RIBOSOMAL LARGE SUBUNIT PROTEIN 1"/>
    <property type="match status" value="1"/>
</dbReference>
<organism evidence="3 4">
    <name type="scientific">candidate division WOR-3 bacterium</name>
    <dbReference type="NCBI Taxonomy" id="2052148"/>
    <lineage>
        <taxon>Bacteria</taxon>
        <taxon>Bacteria division WOR-3</taxon>
    </lineage>
</organism>
<proteinExistence type="inferred from homology"/>
<dbReference type="Pfam" id="PF02410">
    <property type="entry name" value="RsfS"/>
    <property type="match status" value="1"/>
</dbReference>
<dbReference type="Gene3D" id="3.30.460.10">
    <property type="entry name" value="Beta Polymerase, domain 2"/>
    <property type="match status" value="1"/>
</dbReference>
<dbReference type="PANTHER" id="PTHR21043">
    <property type="entry name" value="IOJAP SUPERFAMILY ORTHOLOG"/>
    <property type="match status" value="1"/>
</dbReference>
<comment type="similarity">
    <text evidence="1 2">Belongs to the Iojap/RsfS family.</text>
</comment>
<dbReference type="GO" id="GO:0005737">
    <property type="term" value="C:cytoplasm"/>
    <property type="evidence" value="ECO:0007669"/>
    <property type="project" value="UniProtKB-SubCell"/>
</dbReference>
<dbReference type="InterPro" id="IPR043519">
    <property type="entry name" value="NT_sf"/>
</dbReference>
<dbReference type="EMBL" id="WJKJ01000345">
    <property type="protein sequence ID" value="MBD3365627.1"/>
    <property type="molecule type" value="Genomic_DNA"/>
</dbReference>
<name>A0A9D5KBF0_UNCW3</name>
<keyword evidence="2" id="KW-0810">Translation regulation</keyword>
<gene>
    <name evidence="2 3" type="primary">rsfS</name>
    <name evidence="3" type="ORF">GF359_10480</name>
</gene>
<accession>A0A9D5KBF0</accession>
<dbReference type="GO" id="GO:0090071">
    <property type="term" value="P:negative regulation of ribosome biogenesis"/>
    <property type="evidence" value="ECO:0007669"/>
    <property type="project" value="UniProtKB-UniRule"/>
</dbReference>
<dbReference type="SUPFAM" id="SSF81301">
    <property type="entry name" value="Nucleotidyltransferase"/>
    <property type="match status" value="1"/>
</dbReference>
<dbReference type="AlphaFoldDB" id="A0A9D5KBF0"/>